<reference evidence="1" key="1">
    <citation type="journal article" date="2014" name="Front. Microbiol.">
        <title>High frequency of phylogenetically diverse reductive dehalogenase-homologous genes in deep subseafloor sedimentary metagenomes.</title>
        <authorList>
            <person name="Kawai M."/>
            <person name="Futagami T."/>
            <person name="Toyoda A."/>
            <person name="Takaki Y."/>
            <person name="Nishi S."/>
            <person name="Hori S."/>
            <person name="Arai W."/>
            <person name="Tsubouchi T."/>
            <person name="Morono Y."/>
            <person name="Uchiyama I."/>
            <person name="Ito T."/>
            <person name="Fujiyama A."/>
            <person name="Inagaki F."/>
            <person name="Takami H."/>
        </authorList>
    </citation>
    <scope>NUCLEOTIDE SEQUENCE</scope>
    <source>
        <strain evidence="1">Expedition CK06-06</strain>
    </source>
</reference>
<comment type="caution">
    <text evidence="1">The sequence shown here is derived from an EMBL/GenBank/DDBJ whole genome shotgun (WGS) entry which is preliminary data.</text>
</comment>
<gene>
    <name evidence="1" type="ORF">S01H4_44550</name>
</gene>
<accession>X1CGA2</accession>
<organism evidence="1">
    <name type="scientific">marine sediment metagenome</name>
    <dbReference type="NCBI Taxonomy" id="412755"/>
    <lineage>
        <taxon>unclassified sequences</taxon>
        <taxon>metagenomes</taxon>
        <taxon>ecological metagenomes</taxon>
    </lineage>
</organism>
<name>X1CGA2_9ZZZZ</name>
<protein>
    <submittedName>
        <fullName evidence="1">Uncharacterized protein</fullName>
    </submittedName>
</protein>
<proteinExistence type="predicted"/>
<sequence length="112" mass="12337">MGQIQATTSEIDDRLAEVGNFAYSYPSIPTLLVGQTYKRIEATWNDAYTKGFRVESGNLFYYDYYRDLEIIAKADASVTCSVPNTTVFMAAYTNGVIVLGIGNLNLVQTAGE</sequence>
<evidence type="ECO:0000313" key="1">
    <source>
        <dbReference type="EMBL" id="GAG92112.1"/>
    </source>
</evidence>
<feature type="non-terminal residue" evidence="1">
    <location>
        <position position="112"/>
    </location>
</feature>
<dbReference type="AlphaFoldDB" id="X1CGA2"/>
<dbReference type="EMBL" id="BART01024711">
    <property type="protein sequence ID" value="GAG92112.1"/>
    <property type="molecule type" value="Genomic_DNA"/>
</dbReference>